<dbReference type="InParanoid" id="A0A5J5FAG6"/>
<feature type="compositionally biased region" description="Basic and acidic residues" evidence="1">
    <location>
        <begin position="98"/>
        <end position="107"/>
    </location>
</feature>
<feature type="compositionally biased region" description="Low complexity" evidence="1">
    <location>
        <begin position="308"/>
        <end position="320"/>
    </location>
</feature>
<evidence type="ECO:0000313" key="3">
    <source>
        <dbReference type="Proteomes" id="UP000326924"/>
    </source>
</evidence>
<dbReference type="Proteomes" id="UP000326924">
    <property type="component" value="Unassembled WGS sequence"/>
</dbReference>
<keyword evidence="3" id="KW-1185">Reference proteome</keyword>
<feature type="region of interest" description="Disordered" evidence="1">
    <location>
        <begin position="228"/>
        <end position="367"/>
    </location>
</feature>
<name>A0A5J5FAG6_9PEZI</name>
<comment type="caution">
    <text evidence="2">The sequence shown here is derived from an EMBL/GenBank/DDBJ whole genome shotgun (WGS) entry which is preliminary data.</text>
</comment>
<evidence type="ECO:0000313" key="2">
    <source>
        <dbReference type="EMBL" id="KAA8914061.1"/>
    </source>
</evidence>
<proteinExistence type="predicted"/>
<organism evidence="2 3">
    <name type="scientific">Sphaerosporella brunnea</name>
    <dbReference type="NCBI Taxonomy" id="1250544"/>
    <lineage>
        <taxon>Eukaryota</taxon>
        <taxon>Fungi</taxon>
        <taxon>Dikarya</taxon>
        <taxon>Ascomycota</taxon>
        <taxon>Pezizomycotina</taxon>
        <taxon>Pezizomycetes</taxon>
        <taxon>Pezizales</taxon>
        <taxon>Pyronemataceae</taxon>
        <taxon>Sphaerosporella</taxon>
    </lineage>
</organism>
<reference evidence="2 3" key="1">
    <citation type="submission" date="2019-09" db="EMBL/GenBank/DDBJ databases">
        <title>Draft genome of the ectomycorrhizal ascomycete Sphaerosporella brunnea.</title>
        <authorList>
            <consortium name="DOE Joint Genome Institute"/>
            <person name="Benucci G.M."/>
            <person name="Marozzi G."/>
            <person name="Antonielli L."/>
            <person name="Sanchez S."/>
            <person name="Marco P."/>
            <person name="Wang X."/>
            <person name="Falini L.B."/>
            <person name="Barry K."/>
            <person name="Haridas S."/>
            <person name="Lipzen A."/>
            <person name="Labutti K."/>
            <person name="Grigoriev I.V."/>
            <person name="Murat C."/>
            <person name="Martin F."/>
            <person name="Albertini E."/>
            <person name="Donnini D."/>
            <person name="Bonito G."/>
        </authorList>
    </citation>
    <scope>NUCLEOTIDE SEQUENCE [LARGE SCALE GENOMIC DNA]</scope>
    <source>
        <strain evidence="2 3">Sb_GMNB300</strain>
    </source>
</reference>
<feature type="compositionally biased region" description="Basic residues" evidence="1">
    <location>
        <begin position="321"/>
        <end position="331"/>
    </location>
</feature>
<gene>
    <name evidence="2" type="ORF">FN846DRAFT_886190</name>
</gene>
<dbReference type="EMBL" id="VXIS01000009">
    <property type="protein sequence ID" value="KAA8914061.1"/>
    <property type="molecule type" value="Genomic_DNA"/>
</dbReference>
<evidence type="ECO:0000256" key="1">
    <source>
        <dbReference type="SAM" id="MobiDB-lite"/>
    </source>
</evidence>
<feature type="compositionally biased region" description="Basic and acidic residues" evidence="1">
    <location>
        <begin position="228"/>
        <end position="245"/>
    </location>
</feature>
<feature type="region of interest" description="Disordered" evidence="1">
    <location>
        <begin position="1"/>
        <end position="117"/>
    </location>
</feature>
<feature type="compositionally biased region" description="Basic residues" evidence="1">
    <location>
        <begin position="42"/>
        <end position="55"/>
    </location>
</feature>
<feature type="compositionally biased region" description="Gly residues" evidence="1">
    <location>
        <begin position="277"/>
        <end position="293"/>
    </location>
</feature>
<dbReference type="AlphaFoldDB" id="A0A5J5FAG6"/>
<protein>
    <submittedName>
        <fullName evidence="2">Uncharacterized protein</fullName>
    </submittedName>
</protein>
<sequence length="367" mass="40540">MPAPRRAIIHRKTSPREPRAANIRPMDGQHGGRPENQTPRKQGGRRNPRKQRRRRENQTPGQQGGRRENQTPGKQGGRRNPRKQGMQSENQIPGQQGGRRENKVRGPERRRKLTISSLDVKQDRFPRDLSLIPGIAERHCAVQQEELLNFPPPAPSTPEPTKLDRVPDVAEEITGNQRQVDEADLIPFRSVPQMIQKFTPAITKTNSLPLKLEMQTVQTLQHLHFKALDADDTSSERTNSERTIKEQGTTTSQRRKHGSKLKNQANKDGKRRAVKNRGGGTESGGGRCEGGAKGKGKARMQAVEEETSGLSSVVSSSGSKSLKKMPPKKKACTSGVLPVGQRDLPEASGSRRHTNRGFKGAAKPDGA</sequence>
<feature type="compositionally biased region" description="Polar residues" evidence="1">
    <location>
        <begin position="85"/>
        <end position="94"/>
    </location>
</feature>
<accession>A0A5J5FAG6</accession>